<dbReference type="OrthoDB" id="4921038at2"/>
<keyword evidence="1" id="KW-0769">Symport</keyword>
<keyword evidence="1" id="KW-0472">Membrane</keyword>
<sequence>MNQVISIGPQESFLVAICVLFLGQFINTKLPTLKKFNIPEPIVGGLVVACVITTMHLNGVDVSFDLPLQNVFMLMFFATVGLAANYTQLIKGGAKVFIFLVVASVYILIQNAVGVSLATALGLDPLMGLIAGSITLSGGHGTGAAWSQTFQEMYGLHNVLEVAMASATFGLVMGGIIGSPVAQKLLNKHNLESEYGRTNQSHQSFPELVTYNEHEEDRVTAKRVVESLSIILLCVTGAKYLESWVSSFDIKWLMIPDFVYALFIGVVITNIMEVTKARKVDLETVDILGTVALSLFLAMALMSLKLWNIFDLAIPFLIILAIQSAVLAMFTYYVTFRMMGGNYDAAVIASGHCGFGLGATPTAVMNMGSIVSRYGPSPQAFMVVPIVGAFFIDIVNLVILQGCIAFIR</sequence>
<dbReference type="eggNOG" id="COG0786">
    <property type="taxonomic scope" value="Bacteria"/>
</dbReference>
<keyword evidence="1" id="KW-1003">Cell membrane</keyword>
<feature type="transmembrane region" description="Helical" evidence="1">
    <location>
        <begin position="284"/>
        <end position="307"/>
    </location>
</feature>
<feature type="transmembrane region" description="Helical" evidence="1">
    <location>
        <begin position="313"/>
        <end position="334"/>
    </location>
</feature>
<feature type="transmembrane region" description="Helical" evidence="1">
    <location>
        <begin position="66"/>
        <end position="84"/>
    </location>
</feature>
<accession>A0A0N8HS80</accession>
<keyword evidence="1" id="KW-0406">Ion transport</keyword>
<feature type="transmembrane region" description="Helical" evidence="1">
    <location>
        <begin position="380"/>
        <end position="407"/>
    </location>
</feature>
<dbReference type="EMBL" id="JABCMA010000004">
    <property type="protein sequence ID" value="NMR73288.1"/>
    <property type="molecule type" value="Genomic_DNA"/>
</dbReference>
<evidence type="ECO:0000313" key="4">
    <source>
        <dbReference type="Proteomes" id="UP000565155"/>
    </source>
</evidence>
<dbReference type="InterPro" id="IPR004445">
    <property type="entry name" value="GltS"/>
</dbReference>
<proteinExistence type="inferred from homology"/>
<dbReference type="PANTHER" id="PTHR36178:SF1">
    <property type="entry name" value="SODIUM_GLUTAMATE SYMPORTER"/>
    <property type="match status" value="1"/>
</dbReference>
<name>A0A0N8HS80_VIBAL</name>
<feature type="transmembrane region" description="Helical" evidence="1">
    <location>
        <begin position="346"/>
        <end position="368"/>
    </location>
</feature>
<keyword evidence="1" id="KW-1133">Transmembrane helix</keyword>
<dbReference type="GO" id="GO:0015501">
    <property type="term" value="F:glutamate:sodium symporter activity"/>
    <property type="evidence" value="ECO:0007669"/>
    <property type="project" value="UniProtKB-UniRule"/>
</dbReference>
<feature type="transmembrane region" description="Helical" evidence="1">
    <location>
        <begin position="12"/>
        <end position="30"/>
    </location>
</feature>
<keyword evidence="1" id="KW-0997">Cell inner membrane</keyword>
<dbReference type="PANTHER" id="PTHR36178">
    <property type="entry name" value="SLR0625 PROTEIN"/>
    <property type="match status" value="1"/>
</dbReference>
<keyword evidence="1" id="KW-0029">Amino-acid transport</keyword>
<dbReference type="RefSeq" id="WP_005374443.1">
    <property type="nucleotide sequence ID" value="NZ_CP051110.1"/>
</dbReference>
<dbReference type="Pfam" id="PF03616">
    <property type="entry name" value="Glt_symporter"/>
    <property type="match status" value="1"/>
</dbReference>
<protein>
    <recommendedName>
        <fullName evidence="1 2">Sodium/glutamate symporter</fullName>
    </recommendedName>
</protein>
<keyword evidence="1" id="KW-0915">Sodium</keyword>
<dbReference type="AlphaFoldDB" id="A0A0N8HS80"/>
<dbReference type="HAMAP" id="MF_02062">
    <property type="entry name" value="GltS"/>
    <property type="match status" value="1"/>
</dbReference>
<feature type="transmembrane region" description="Helical" evidence="1">
    <location>
        <begin position="96"/>
        <end position="123"/>
    </location>
</feature>
<dbReference type="STRING" id="663.BAU10_23675"/>
<comment type="subcellular location">
    <subcellularLocation>
        <location evidence="1">Cell inner membrane</location>
        <topology evidence="1">Multi-pass membrane protein</topology>
    </subcellularLocation>
</comment>
<evidence type="ECO:0000256" key="2">
    <source>
        <dbReference type="NCBIfam" id="TIGR00210"/>
    </source>
</evidence>
<comment type="function">
    <text evidence="1">Catalyzes the sodium-dependent transport of glutamate.</text>
</comment>
<keyword evidence="1" id="KW-0813">Transport</keyword>
<dbReference type="NCBIfam" id="TIGR00210">
    <property type="entry name" value="gltS"/>
    <property type="match status" value="1"/>
</dbReference>
<dbReference type="GO" id="GO:0005886">
    <property type="term" value="C:plasma membrane"/>
    <property type="evidence" value="ECO:0007669"/>
    <property type="project" value="UniProtKB-SubCell"/>
</dbReference>
<dbReference type="Proteomes" id="UP000565155">
    <property type="component" value="Unassembled WGS sequence"/>
</dbReference>
<keyword evidence="1" id="KW-0739">Sodium transport</keyword>
<feature type="transmembrane region" description="Helical" evidence="1">
    <location>
        <begin position="253"/>
        <end position="272"/>
    </location>
</feature>
<comment type="similarity">
    <text evidence="1">Belongs to the glutamate:Na(+) symporter (ESS) (TC 2.A.27) family.</text>
</comment>
<organism evidence="3 4">
    <name type="scientific">Vibrio alginolyticus</name>
    <dbReference type="NCBI Taxonomy" id="663"/>
    <lineage>
        <taxon>Bacteria</taxon>
        <taxon>Pseudomonadati</taxon>
        <taxon>Pseudomonadota</taxon>
        <taxon>Gammaproteobacteria</taxon>
        <taxon>Vibrionales</taxon>
        <taxon>Vibrionaceae</taxon>
        <taxon>Vibrio</taxon>
    </lineage>
</organism>
<reference evidence="3 4" key="1">
    <citation type="submission" date="2020-04" db="EMBL/GenBank/DDBJ databases">
        <title>Whole-genome sequencing of Vibrio spp. from China reveals different genetic environments of blaCTX-M-14 among diverse lineages.</title>
        <authorList>
            <person name="Zheng Z."/>
            <person name="Ye L."/>
            <person name="Chen S."/>
        </authorList>
    </citation>
    <scope>NUCLEOTIDE SEQUENCE [LARGE SCALE GENOMIC DNA]</scope>
    <source>
        <strain evidence="3 4">Vb1636</strain>
    </source>
</reference>
<dbReference type="GO" id="GO:0015813">
    <property type="term" value="P:L-glutamate transmembrane transport"/>
    <property type="evidence" value="ECO:0007669"/>
    <property type="project" value="UniProtKB-UniRule"/>
</dbReference>
<comment type="caution">
    <text evidence="3">The sequence shown here is derived from an EMBL/GenBank/DDBJ whole genome shotgun (WGS) entry which is preliminary data.</text>
</comment>
<feature type="transmembrane region" description="Helical" evidence="1">
    <location>
        <begin position="162"/>
        <end position="182"/>
    </location>
</feature>
<gene>
    <name evidence="1 3" type="primary">gltS</name>
    <name evidence="3" type="ORF">HKB35_06585</name>
</gene>
<feature type="transmembrane region" description="Helical" evidence="1">
    <location>
        <begin position="42"/>
        <end position="60"/>
    </location>
</feature>
<evidence type="ECO:0000313" key="3">
    <source>
        <dbReference type="EMBL" id="NMR73288.1"/>
    </source>
</evidence>
<evidence type="ECO:0000256" key="1">
    <source>
        <dbReference type="HAMAP-Rule" id="MF_02062"/>
    </source>
</evidence>
<keyword evidence="1" id="KW-0812">Transmembrane</keyword>